<evidence type="ECO:0000256" key="1">
    <source>
        <dbReference type="SAM" id="MobiDB-lite"/>
    </source>
</evidence>
<dbReference type="OrthoDB" id="117223at2759"/>
<dbReference type="GO" id="GO:0003676">
    <property type="term" value="F:nucleic acid binding"/>
    <property type="evidence" value="ECO:0007669"/>
    <property type="project" value="InterPro"/>
</dbReference>
<evidence type="ECO:0000313" key="2">
    <source>
        <dbReference type="EMBL" id="ETV90084.1"/>
    </source>
</evidence>
<reference evidence="2" key="1">
    <citation type="submission" date="2013-12" db="EMBL/GenBank/DDBJ databases">
        <title>The Genome Sequence of Aphanomyces invadans NJM9701.</title>
        <authorList>
            <consortium name="The Broad Institute Genomics Platform"/>
            <person name="Russ C."/>
            <person name="Tyler B."/>
            <person name="van West P."/>
            <person name="Dieguez-Uribeondo J."/>
            <person name="Young S.K."/>
            <person name="Zeng Q."/>
            <person name="Gargeya S."/>
            <person name="Fitzgerald M."/>
            <person name="Abouelleil A."/>
            <person name="Alvarado L."/>
            <person name="Chapman S.B."/>
            <person name="Gainer-Dewar J."/>
            <person name="Goldberg J."/>
            <person name="Griggs A."/>
            <person name="Gujja S."/>
            <person name="Hansen M."/>
            <person name="Howarth C."/>
            <person name="Imamovic A."/>
            <person name="Ireland A."/>
            <person name="Larimer J."/>
            <person name="McCowan C."/>
            <person name="Murphy C."/>
            <person name="Pearson M."/>
            <person name="Poon T.W."/>
            <person name="Priest M."/>
            <person name="Roberts A."/>
            <person name="Saif S."/>
            <person name="Shea T."/>
            <person name="Sykes S."/>
            <person name="Wortman J."/>
            <person name="Nusbaum C."/>
            <person name="Birren B."/>
        </authorList>
    </citation>
    <scope>NUCLEOTIDE SEQUENCE [LARGE SCALE GENOMIC DNA]</scope>
    <source>
        <strain evidence="2">NJM9701</strain>
    </source>
</reference>
<dbReference type="RefSeq" id="XP_008881285.1">
    <property type="nucleotide sequence ID" value="XM_008883063.1"/>
</dbReference>
<feature type="compositionally biased region" description="Basic residues" evidence="1">
    <location>
        <begin position="97"/>
        <end position="109"/>
    </location>
</feature>
<dbReference type="AlphaFoldDB" id="A0A024T839"/>
<protein>
    <recommendedName>
        <fullName evidence="3">CCHC-type domain-containing protein</fullName>
    </recommendedName>
</protein>
<name>A0A024T839_9STRA</name>
<sequence length="120" mass="13355">MAGLNHGPARTQLFRFYPASFEEAVRIALAESYASALAHNRADPSDMDISASSHTNDGKFSNCGRKGHFWRECRAPRRTITSSTQDARSDSTDRCPRNRKHSYGGRPPRRSTGPPGRPDH</sequence>
<dbReference type="GO" id="GO:0008270">
    <property type="term" value="F:zinc ion binding"/>
    <property type="evidence" value="ECO:0007669"/>
    <property type="project" value="InterPro"/>
</dbReference>
<dbReference type="SUPFAM" id="SSF57756">
    <property type="entry name" value="Retrovirus zinc finger-like domains"/>
    <property type="match status" value="1"/>
</dbReference>
<dbReference type="InterPro" id="IPR036875">
    <property type="entry name" value="Znf_CCHC_sf"/>
</dbReference>
<dbReference type="EMBL" id="KI914116">
    <property type="protein sequence ID" value="ETV90084.1"/>
    <property type="molecule type" value="Genomic_DNA"/>
</dbReference>
<gene>
    <name evidence="2" type="ORF">H310_15087</name>
</gene>
<accession>A0A024T839</accession>
<proteinExistence type="predicted"/>
<organism evidence="2">
    <name type="scientific">Aphanomyces invadans</name>
    <dbReference type="NCBI Taxonomy" id="157072"/>
    <lineage>
        <taxon>Eukaryota</taxon>
        <taxon>Sar</taxon>
        <taxon>Stramenopiles</taxon>
        <taxon>Oomycota</taxon>
        <taxon>Saprolegniomycetes</taxon>
        <taxon>Saprolegniales</taxon>
        <taxon>Verrucalvaceae</taxon>
        <taxon>Aphanomyces</taxon>
    </lineage>
</organism>
<feature type="compositionally biased region" description="Polar residues" evidence="1">
    <location>
        <begin position="50"/>
        <end position="59"/>
    </location>
</feature>
<evidence type="ECO:0008006" key="3">
    <source>
        <dbReference type="Google" id="ProtNLM"/>
    </source>
</evidence>
<feature type="region of interest" description="Disordered" evidence="1">
    <location>
        <begin position="42"/>
        <end position="120"/>
    </location>
</feature>
<dbReference type="VEuPathDB" id="FungiDB:H310_15087"/>
<dbReference type="GeneID" id="20092137"/>
<feature type="compositionally biased region" description="Basic and acidic residues" evidence="1">
    <location>
        <begin position="87"/>
        <end position="96"/>
    </location>
</feature>